<feature type="DNA-binding region" description="HMG box" evidence="4">
    <location>
        <begin position="110"/>
        <end position="178"/>
    </location>
</feature>
<evidence type="ECO:0000313" key="8">
    <source>
        <dbReference type="Proteomes" id="UP000271241"/>
    </source>
</evidence>
<dbReference type="Gene3D" id="1.10.30.10">
    <property type="entry name" value="High mobility group box domain"/>
    <property type="match status" value="2"/>
</dbReference>
<dbReference type="Pfam" id="PF00505">
    <property type="entry name" value="HMG_box"/>
    <property type="match status" value="2"/>
</dbReference>
<dbReference type="PROSITE" id="PS50118">
    <property type="entry name" value="HMG_BOX_2"/>
    <property type="match status" value="2"/>
</dbReference>
<protein>
    <recommendedName>
        <fullName evidence="6">HMG box domain-containing protein</fullName>
    </recommendedName>
</protein>
<evidence type="ECO:0000256" key="5">
    <source>
        <dbReference type="SAM" id="MobiDB-lite"/>
    </source>
</evidence>
<dbReference type="STRING" id="78915.A0A4V1IWF5"/>
<dbReference type="Proteomes" id="UP000271241">
    <property type="component" value="Unassembled WGS sequence"/>
</dbReference>
<feature type="region of interest" description="Disordered" evidence="5">
    <location>
        <begin position="71"/>
        <end position="97"/>
    </location>
</feature>
<gene>
    <name evidence="7" type="ORF">THASP1DRAFT_24467</name>
</gene>
<name>A0A4V1IWF5_9FUNG</name>
<dbReference type="GO" id="GO:0005634">
    <property type="term" value="C:nucleus"/>
    <property type="evidence" value="ECO:0007669"/>
    <property type="project" value="UniProtKB-SubCell"/>
</dbReference>
<dbReference type="AlphaFoldDB" id="A0A4V1IWF5"/>
<keyword evidence="3 4" id="KW-0539">Nucleus</keyword>
<dbReference type="PANTHER" id="PTHR46261">
    <property type="entry name" value="HIGH MOBILITY GROUP B PROTEIN 4-RELATED"/>
    <property type="match status" value="1"/>
</dbReference>
<dbReference type="SMART" id="SM00398">
    <property type="entry name" value="HMG"/>
    <property type="match status" value="2"/>
</dbReference>
<dbReference type="PANTHER" id="PTHR46261:SF18">
    <property type="entry name" value="DNA-BINDING PROTEIN MNB1B"/>
    <property type="match status" value="1"/>
</dbReference>
<comment type="subcellular location">
    <subcellularLocation>
        <location evidence="1">Nucleus</location>
    </subcellularLocation>
</comment>
<feature type="compositionally biased region" description="Basic residues" evidence="5">
    <location>
        <begin position="10"/>
        <end position="20"/>
    </location>
</feature>
<sequence>MSTTTPDCTKRRRRSTRSLRARPSGSDIEWTRAPEFSALPVAPPLLEIGNLSPAPLPVPASAMLVVPRMTHQSPLGRQEKSPVALPPEATSKKPYFGPNEMAQPNVLRAPGHAPSGFAIYVHEGRSDYAPNGGVNSPGLVLKAAGAKWRQKSAAEKEIYKAKARERSKDHAKIVAEWRASLHPDQIMEENRLRRLSNYLYGDKHQRQQRVIEIDRPRRPPSGFVIFTNQLREKHFHEHKHVVHYLKWASGEWWKLSEEEREHYRNITRQCVADYQKAIRQYQEQRMRYRVEAGLRGELMPYQLK</sequence>
<reference evidence="8" key="1">
    <citation type="journal article" date="2018" name="Nat. Microbiol.">
        <title>Leveraging single-cell genomics to expand the fungal tree of life.</title>
        <authorList>
            <person name="Ahrendt S.R."/>
            <person name="Quandt C.A."/>
            <person name="Ciobanu D."/>
            <person name="Clum A."/>
            <person name="Salamov A."/>
            <person name="Andreopoulos B."/>
            <person name="Cheng J.F."/>
            <person name="Woyke T."/>
            <person name="Pelin A."/>
            <person name="Henrissat B."/>
            <person name="Reynolds N.K."/>
            <person name="Benny G.L."/>
            <person name="Smith M.E."/>
            <person name="James T.Y."/>
            <person name="Grigoriev I.V."/>
        </authorList>
    </citation>
    <scope>NUCLEOTIDE SEQUENCE [LARGE SCALE GENOMIC DNA]</scope>
    <source>
        <strain evidence="8">RSA 1356</strain>
    </source>
</reference>
<dbReference type="InterPro" id="IPR031061">
    <property type="entry name" value="HMGB_plant"/>
</dbReference>
<feature type="region of interest" description="Disordered" evidence="5">
    <location>
        <begin position="1"/>
        <end position="28"/>
    </location>
</feature>
<feature type="domain" description="HMG box" evidence="6">
    <location>
        <begin position="216"/>
        <end position="282"/>
    </location>
</feature>
<evidence type="ECO:0000256" key="1">
    <source>
        <dbReference type="ARBA" id="ARBA00004123"/>
    </source>
</evidence>
<keyword evidence="2 4" id="KW-0238">DNA-binding</keyword>
<dbReference type="SUPFAM" id="SSF47095">
    <property type="entry name" value="HMG-box"/>
    <property type="match status" value="2"/>
</dbReference>
<feature type="DNA-binding region" description="HMG box" evidence="4">
    <location>
        <begin position="216"/>
        <end position="282"/>
    </location>
</feature>
<evidence type="ECO:0000256" key="3">
    <source>
        <dbReference type="ARBA" id="ARBA00023242"/>
    </source>
</evidence>
<dbReference type="OrthoDB" id="5550281at2759"/>
<keyword evidence="8" id="KW-1185">Reference proteome</keyword>
<dbReference type="InterPro" id="IPR036910">
    <property type="entry name" value="HMG_box_dom_sf"/>
</dbReference>
<evidence type="ECO:0000256" key="2">
    <source>
        <dbReference type="ARBA" id="ARBA00023125"/>
    </source>
</evidence>
<evidence type="ECO:0000259" key="6">
    <source>
        <dbReference type="PROSITE" id="PS50118"/>
    </source>
</evidence>
<evidence type="ECO:0000256" key="4">
    <source>
        <dbReference type="PROSITE-ProRule" id="PRU00267"/>
    </source>
</evidence>
<evidence type="ECO:0000313" key="7">
    <source>
        <dbReference type="EMBL" id="RKP07379.1"/>
    </source>
</evidence>
<organism evidence="7 8">
    <name type="scientific">Thamnocephalis sphaerospora</name>
    <dbReference type="NCBI Taxonomy" id="78915"/>
    <lineage>
        <taxon>Eukaryota</taxon>
        <taxon>Fungi</taxon>
        <taxon>Fungi incertae sedis</taxon>
        <taxon>Zoopagomycota</taxon>
        <taxon>Zoopagomycotina</taxon>
        <taxon>Zoopagomycetes</taxon>
        <taxon>Zoopagales</taxon>
        <taxon>Sigmoideomycetaceae</taxon>
        <taxon>Thamnocephalis</taxon>
    </lineage>
</organism>
<dbReference type="GO" id="GO:0003677">
    <property type="term" value="F:DNA binding"/>
    <property type="evidence" value="ECO:0007669"/>
    <property type="project" value="UniProtKB-UniRule"/>
</dbReference>
<accession>A0A4V1IWF5</accession>
<feature type="domain" description="HMG box" evidence="6">
    <location>
        <begin position="110"/>
        <end position="178"/>
    </location>
</feature>
<dbReference type="EMBL" id="KZ992728">
    <property type="protein sequence ID" value="RKP07379.1"/>
    <property type="molecule type" value="Genomic_DNA"/>
</dbReference>
<proteinExistence type="predicted"/>
<dbReference type="InterPro" id="IPR009071">
    <property type="entry name" value="HMG_box_dom"/>
</dbReference>